<dbReference type="EMBL" id="NBII01000008">
    <property type="protein sequence ID" value="PAV16588.1"/>
    <property type="molecule type" value="Genomic_DNA"/>
</dbReference>
<dbReference type="SUPFAM" id="SSF53383">
    <property type="entry name" value="PLP-dependent transferases"/>
    <property type="match status" value="1"/>
</dbReference>
<gene>
    <name evidence="3" type="ORF">PNOK_0820800</name>
</gene>
<dbReference type="STRING" id="2282107.A0A286UAI7"/>
<protein>
    <submittedName>
        <fullName evidence="3">PLP-dependent transferase</fullName>
    </submittedName>
</protein>
<dbReference type="PANTHER" id="PTHR43092">
    <property type="entry name" value="L-CYSTEINE DESULFHYDRASE"/>
    <property type="match status" value="1"/>
</dbReference>
<keyword evidence="1" id="KW-0663">Pyridoxal phosphate</keyword>
<evidence type="ECO:0000259" key="2">
    <source>
        <dbReference type="Pfam" id="PF00266"/>
    </source>
</evidence>
<evidence type="ECO:0000313" key="3">
    <source>
        <dbReference type="EMBL" id="PAV16588.1"/>
    </source>
</evidence>
<dbReference type="AlphaFoldDB" id="A0A286UAI7"/>
<evidence type="ECO:0000313" key="4">
    <source>
        <dbReference type="Proteomes" id="UP000217199"/>
    </source>
</evidence>
<dbReference type="PANTHER" id="PTHR43092:SF2">
    <property type="entry name" value="HERCYNYLCYSTEINE SULFOXIDE LYASE"/>
    <property type="match status" value="1"/>
</dbReference>
<accession>A0A286UAI7</accession>
<dbReference type="InterPro" id="IPR015424">
    <property type="entry name" value="PyrdxlP-dep_Trfase"/>
</dbReference>
<dbReference type="InParanoid" id="A0A286UAI7"/>
<dbReference type="InterPro" id="IPR015422">
    <property type="entry name" value="PyrdxlP-dep_Trfase_small"/>
</dbReference>
<reference evidence="3 4" key="1">
    <citation type="journal article" date="2017" name="Mol. Ecol.">
        <title>Comparative and population genomic landscape of Phellinus noxius: A hypervariable fungus causing root rot in trees.</title>
        <authorList>
            <person name="Chung C.L."/>
            <person name="Lee T.J."/>
            <person name="Akiba M."/>
            <person name="Lee H.H."/>
            <person name="Kuo T.H."/>
            <person name="Liu D."/>
            <person name="Ke H.M."/>
            <person name="Yokoi T."/>
            <person name="Roa M.B."/>
            <person name="Lu M.J."/>
            <person name="Chang Y.Y."/>
            <person name="Ann P.J."/>
            <person name="Tsai J.N."/>
            <person name="Chen C.Y."/>
            <person name="Tzean S.S."/>
            <person name="Ota Y."/>
            <person name="Hattori T."/>
            <person name="Sahashi N."/>
            <person name="Liou R.F."/>
            <person name="Kikuchi T."/>
            <person name="Tsai I.J."/>
        </authorList>
    </citation>
    <scope>NUCLEOTIDE SEQUENCE [LARGE SCALE GENOMIC DNA]</scope>
    <source>
        <strain evidence="3 4">FFPRI411160</strain>
    </source>
</reference>
<dbReference type="Pfam" id="PF00266">
    <property type="entry name" value="Aminotran_5"/>
    <property type="match status" value="1"/>
</dbReference>
<evidence type="ECO:0000256" key="1">
    <source>
        <dbReference type="ARBA" id="ARBA00022898"/>
    </source>
</evidence>
<dbReference type="Proteomes" id="UP000217199">
    <property type="component" value="Unassembled WGS sequence"/>
</dbReference>
<dbReference type="InterPro" id="IPR015421">
    <property type="entry name" value="PyrdxlP-dep_Trfase_major"/>
</dbReference>
<organism evidence="3 4">
    <name type="scientific">Pyrrhoderma noxium</name>
    <dbReference type="NCBI Taxonomy" id="2282107"/>
    <lineage>
        <taxon>Eukaryota</taxon>
        <taxon>Fungi</taxon>
        <taxon>Dikarya</taxon>
        <taxon>Basidiomycota</taxon>
        <taxon>Agaricomycotina</taxon>
        <taxon>Agaricomycetes</taxon>
        <taxon>Hymenochaetales</taxon>
        <taxon>Hymenochaetaceae</taxon>
        <taxon>Pyrrhoderma</taxon>
    </lineage>
</organism>
<keyword evidence="3" id="KW-0808">Transferase</keyword>
<dbReference type="GO" id="GO:0016740">
    <property type="term" value="F:transferase activity"/>
    <property type="evidence" value="ECO:0007669"/>
    <property type="project" value="UniProtKB-KW"/>
</dbReference>
<dbReference type="Gene3D" id="3.90.1150.10">
    <property type="entry name" value="Aspartate Aminotransferase, domain 1"/>
    <property type="match status" value="1"/>
</dbReference>
<dbReference type="OrthoDB" id="5978656at2759"/>
<dbReference type="Gene3D" id="3.40.640.10">
    <property type="entry name" value="Type I PLP-dependent aspartate aminotransferase-like (Major domain)"/>
    <property type="match status" value="1"/>
</dbReference>
<sequence>MEIPKVDMSESPPAFGHPMLKYFVLDPSYINLNNGSYGTLPLPVLRDSEERAREVEKNPDRFMRLTYTPLLKESRNKVAQFLEVDTDDIVLVPNATHGVNTVLRNFIWNKDDVIIFNGVTYPAVSRTIRYIADINPEVQLKPYSLEFPTTSAKILEGFRAHLRSVPRFPGQKVVSVIDSIVSNPGVLLPWKAMAQICKEEGVLSVIDAAHSIGQEFEINLKQSDPDFWVSNCHKWLYTKRGCAVLYVPKRNQHYIKSTLPTSTYYSSPNDGPGAPEPPNFVNQFAWTGTHDVTTYLSIPAAIDFRRWIGGEEAINEYCHNLALKGGRRLADILGTAVLDENGEFTAHMVNVELPLTVTGAPLEIASKVRDILLNDWNIFSQTFFHNGKWWSRSSVQIFNEISDFERLGEAYKHVCETLNNGDK</sequence>
<proteinExistence type="predicted"/>
<dbReference type="InterPro" id="IPR000192">
    <property type="entry name" value="Aminotrans_V_dom"/>
</dbReference>
<comment type="caution">
    <text evidence="3">The sequence shown here is derived from an EMBL/GenBank/DDBJ whole genome shotgun (WGS) entry which is preliminary data.</text>
</comment>
<name>A0A286UAI7_9AGAM</name>
<keyword evidence="4" id="KW-1185">Reference proteome</keyword>
<dbReference type="FunCoup" id="A0A286UAI7">
    <property type="interactions" value="14"/>
</dbReference>
<feature type="domain" description="Aminotransferase class V" evidence="2">
    <location>
        <begin position="67"/>
        <end position="353"/>
    </location>
</feature>